<name>A0A2T3JCN7_9GAMM</name>
<dbReference type="EMBL" id="PYMJ01000020">
    <property type="protein sequence ID" value="PSU46612.1"/>
    <property type="molecule type" value="Genomic_DNA"/>
</dbReference>
<dbReference type="Proteomes" id="UP000240987">
    <property type="component" value="Unassembled WGS sequence"/>
</dbReference>
<evidence type="ECO:0000313" key="2">
    <source>
        <dbReference type="Proteomes" id="UP000240987"/>
    </source>
</evidence>
<protein>
    <submittedName>
        <fullName evidence="1">Uncharacterized protein</fullName>
    </submittedName>
</protein>
<accession>A0A2T3JCN7</accession>
<proteinExistence type="predicted"/>
<dbReference type="OrthoDB" id="9149748at2"/>
<keyword evidence="2" id="KW-1185">Reference proteome</keyword>
<gene>
    <name evidence="1" type="ORF">C9J12_18045</name>
</gene>
<reference evidence="1 2" key="1">
    <citation type="submission" date="2018-01" db="EMBL/GenBank/DDBJ databases">
        <title>Whole genome sequencing of Histamine producing bacteria.</title>
        <authorList>
            <person name="Butler K."/>
        </authorList>
    </citation>
    <scope>NUCLEOTIDE SEQUENCE [LARGE SCALE GENOMIC DNA]</scope>
    <source>
        <strain evidence="1 2">JCM 12947</strain>
    </source>
</reference>
<dbReference type="AlphaFoldDB" id="A0A2T3JCN7"/>
<organism evidence="1 2">
    <name type="scientific">Photobacterium frigidiphilum</name>
    <dbReference type="NCBI Taxonomy" id="264736"/>
    <lineage>
        <taxon>Bacteria</taxon>
        <taxon>Pseudomonadati</taxon>
        <taxon>Pseudomonadota</taxon>
        <taxon>Gammaproteobacteria</taxon>
        <taxon>Vibrionales</taxon>
        <taxon>Vibrionaceae</taxon>
        <taxon>Photobacterium</taxon>
    </lineage>
</organism>
<evidence type="ECO:0000313" key="1">
    <source>
        <dbReference type="EMBL" id="PSU46612.1"/>
    </source>
</evidence>
<sequence>MINHSVTNETQDTTTDTINISKIPNKEELKKSAGSATSTWSGFVYQGKVGLYHSLKLLEQDNSLKYSLQLDSLEDFSIINNDFAISIHQVKAKLSKYRTSYLDAFKKVSDKSLLNIVNQDTERFLHVTADIDDDDDYEDGKNKVCVYEYGDNKYCKLSEIDGKIKETICKVSG</sequence>
<dbReference type="RefSeq" id="WP_107243975.1">
    <property type="nucleotide sequence ID" value="NZ_PYMJ01000020.1"/>
</dbReference>
<comment type="caution">
    <text evidence="1">The sequence shown here is derived from an EMBL/GenBank/DDBJ whole genome shotgun (WGS) entry which is preliminary data.</text>
</comment>